<dbReference type="EMBL" id="JALDAY010000016">
    <property type="protein sequence ID" value="MCI3277789.1"/>
    <property type="molecule type" value="Genomic_DNA"/>
</dbReference>
<protein>
    <submittedName>
        <fullName evidence="1">Uncharacterized protein</fullName>
    </submittedName>
</protein>
<sequence>MRGAAGRLRLLCRERFTGTETWLRAALTSARSYCRSTFRGDEPDLLWAPRMLHAGLSPDPLRAA</sequence>
<evidence type="ECO:0000313" key="1">
    <source>
        <dbReference type="EMBL" id="MCI3277789.1"/>
    </source>
</evidence>
<comment type="caution">
    <text evidence="1">The sequence shown here is derived from an EMBL/GenBank/DDBJ whole genome shotgun (WGS) entry which is preliminary data.</text>
</comment>
<organism evidence="1 2">
    <name type="scientific">Streptomyces cylindrosporus</name>
    <dbReference type="NCBI Taxonomy" id="2927583"/>
    <lineage>
        <taxon>Bacteria</taxon>
        <taxon>Bacillati</taxon>
        <taxon>Actinomycetota</taxon>
        <taxon>Actinomycetes</taxon>
        <taxon>Kitasatosporales</taxon>
        <taxon>Streptomycetaceae</taxon>
        <taxon>Streptomyces</taxon>
    </lineage>
</organism>
<reference evidence="1" key="1">
    <citation type="submission" date="2022-03" db="EMBL/GenBank/DDBJ databases">
        <title>Streptomyces 7R015 and 7R016 isolated from Barleria lupulina in Thailand.</title>
        <authorList>
            <person name="Kanchanasin P."/>
            <person name="Phongsopitanun W."/>
            <person name="Tanasupawat S."/>
        </authorList>
    </citation>
    <scope>NUCLEOTIDE SEQUENCE</scope>
    <source>
        <strain evidence="1">7R015</strain>
    </source>
</reference>
<name>A0ABS9YKQ9_9ACTN</name>
<accession>A0ABS9YKQ9</accession>
<dbReference type="RefSeq" id="WP_242775674.1">
    <property type="nucleotide sequence ID" value="NZ_JALDAY010000016.1"/>
</dbReference>
<proteinExistence type="predicted"/>
<evidence type="ECO:0000313" key="2">
    <source>
        <dbReference type="Proteomes" id="UP001165269"/>
    </source>
</evidence>
<keyword evidence="2" id="KW-1185">Reference proteome</keyword>
<gene>
    <name evidence="1" type="ORF">MQP27_42665</name>
</gene>
<dbReference type="Proteomes" id="UP001165269">
    <property type="component" value="Unassembled WGS sequence"/>
</dbReference>